<protein>
    <recommendedName>
        <fullName evidence="11">Protease HtpX homolog</fullName>
        <ecNumber evidence="11">3.4.24.-</ecNumber>
    </recommendedName>
</protein>
<evidence type="ECO:0000256" key="2">
    <source>
        <dbReference type="ARBA" id="ARBA00022475"/>
    </source>
</evidence>
<keyword evidence="5 11" id="KW-0479">Metal-binding</keyword>
<keyword evidence="6 11" id="KW-0378">Hydrolase</keyword>
<evidence type="ECO:0000313" key="14">
    <source>
        <dbReference type="Proteomes" id="UP000608579"/>
    </source>
</evidence>
<dbReference type="NCBIfam" id="NF002322">
    <property type="entry name" value="PRK01265.1"/>
    <property type="match status" value="1"/>
</dbReference>
<evidence type="ECO:0000256" key="7">
    <source>
        <dbReference type="ARBA" id="ARBA00022833"/>
    </source>
</evidence>
<evidence type="ECO:0000256" key="5">
    <source>
        <dbReference type="ARBA" id="ARBA00022723"/>
    </source>
</evidence>
<feature type="transmembrane region" description="Helical" evidence="11">
    <location>
        <begin position="212"/>
        <end position="235"/>
    </location>
</feature>
<dbReference type="PANTHER" id="PTHR43221:SF2">
    <property type="entry name" value="PROTEASE HTPX HOMOLOG"/>
    <property type="match status" value="1"/>
</dbReference>
<dbReference type="EC" id="3.4.24.-" evidence="11"/>
<dbReference type="Gene3D" id="3.30.2010.10">
    <property type="entry name" value="Metalloproteases ('zincins'), catalytic domain"/>
    <property type="match status" value="1"/>
</dbReference>
<keyword evidence="9 11" id="KW-0482">Metalloprotease</keyword>
<feature type="binding site" evidence="11">
    <location>
        <position position="241"/>
    </location>
    <ligand>
        <name>Zn(2+)</name>
        <dbReference type="ChEBI" id="CHEBI:29105"/>
        <note>catalytic</note>
    </ligand>
</feature>
<keyword evidence="2 11" id="KW-1003">Cell membrane</keyword>
<feature type="domain" description="Peptidase M48" evidence="12">
    <location>
        <begin position="97"/>
        <end position="336"/>
    </location>
</feature>
<evidence type="ECO:0000256" key="4">
    <source>
        <dbReference type="ARBA" id="ARBA00022692"/>
    </source>
</evidence>
<name>A0A833E9Z1_CALS0</name>
<dbReference type="EMBL" id="DQVM01000077">
    <property type="protein sequence ID" value="HIQ29714.1"/>
    <property type="molecule type" value="Genomic_DNA"/>
</dbReference>
<evidence type="ECO:0000256" key="11">
    <source>
        <dbReference type="HAMAP-Rule" id="MF_00188"/>
    </source>
</evidence>
<evidence type="ECO:0000256" key="9">
    <source>
        <dbReference type="ARBA" id="ARBA00023049"/>
    </source>
</evidence>
<dbReference type="GO" id="GO:0008270">
    <property type="term" value="F:zinc ion binding"/>
    <property type="evidence" value="ECO:0007669"/>
    <property type="project" value="UniProtKB-UniRule"/>
</dbReference>
<comment type="cofactor">
    <cofactor evidence="11">
        <name>Zn(2+)</name>
        <dbReference type="ChEBI" id="CHEBI:29105"/>
    </cofactor>
    <text evidence="11">Binds 1 zinc ion per subunit.</text>
</comment>
<keyword evidence="10 11" id="KW-0472">Membrane</keyword>
<keyword evidence="3 11" id="KW-0645">Protease</keyword>
<feature type="binding site" evidence="11">
    <location>
        <position position="164"/>
    </location>
    <ligand>
        <name>Zn(2+)</name>
        <dbReference type="ChEBI" id="CHEBI:29105"/>
        <note>catalytic</note>
    </ligand>
</feature>
<keyword evidence="4 11" id="KW-0812">Transmembrane</keyword>
<evidence type="ECO:0000256" key="3">
    <source>
        <dbReference type="ARBA" id="ARBA00022670"/>
    </source>
</evidence>
<keyword evidence="7 11" id="KW-0862">Zinc</keyword>
<evidence type="ECO:0000256" key="10">
    <source>
        <dbReference type="ARBA" id="ARBA00023136"/>
    </source>
</evidence>
<keyword evidence="8 11" id="KW-1133">Transmembrane helix</keyword>
<sequence length="342" mass="38164">MLYIPCMSGVIEMSLTGGLGPGLRLSLLKLRLAMIGTWALVTALATLLFVGVLTLLGIPFIGLYGIIGFVVFFHLIQWLLGPSIVNAVYRVKPADESEFRWLHEAVRRLSEKSGLKKTPKLMVADIDIPNAFAYGSPSSGPMVAVTRGLLRSLPKDEVEAVIGHELGHLKHRDIVVMMAISIIPAVIYYLGYTLYISGWFGGYGYRDARSNVGLLLLVGIALIVASFIFNLFVFYMSRLREYYADAHAAMVVKDGARRLQRALVRIMQSSGRFRRQDLSHYSQFKAFFIADPEKPLRVVGDVDAIVEELKRQRPGILSELFSTHPHPAKRLRNLDNFINVGE</sequence>
<dbReference type="GO" id="GO:0004222">
    <property type="term" value="F:metalloendopeptidase activity"/>
    <property type="evidence" value="ECO:0007669"/>
    <property type="project" value="UniProtKB-UniRule"/>
</dbReference>
<feature type="active site" evidence="11">
    <location>
        <position position="165"/>
    </location>
</feature>
<dbReference type="InterPro" id="IPR050083">
    <property type="entry name" value="HtpX_protease"/>
</dbReference>
<dbReference type="HAMAP" id="MF_00188">
    <property type="entry name" value="Pept_M48_protease_HtpX"/>
    <property type="match status" value="1"/>
</dbReference>
<dbReference type="InterPro" id="IPR022919">
    <property type="entry name" value="Pept_M48_protease_HtpX"/>
</dbReference>
<reference evidence="13" key="1">
    <citation type="journal article" date="2020" name="ISME J.">
        <title>Gammaproteobacteria mediating utilization of methyl-, sulfur- and petroleum organic compounds in deep ocean hydrothermal plumes.</title>
        <authorList>
            <person name="Zhou Z."/>
            <person name="Liu Y."/>
            <person name="Pan J."/>
            <person name="Cron B.R."/>
            <person name="Toner B.M."/>
            <person name="Anantharaman K."/>
            <person name="Breier J.A."/>
            <person name="Dick G.J."/>
            <person name="Li M."/>
        </authorList>
    </citation>
    <scope>NUCLEOTIDE SEQUENCE</scope>
    <source>
        <strain evidence="13">SZUA-1515</strain>
    </source>
</reference>
<proteinExistence type="inferred from homology"/>
<evidence type="ECO:0000256" key="1">
    <source>
        <dbReference type="ARBA" id="ARBA00009779"/>
    </source>
</evidence>
<organism evidence="13 14">
    <name type="scientific">Caldiarchaeum subterraneum</name>
    <dbReference type="NCBI Taxonomy" id="311458"/>
    <lineage>
        <taxon>Archaea</taxon>
        <taxon>Nitrososphaerota</taxon>
        <taxon>Candidatus Caldarchaeales</taxon>
        <taxon>Candidatus Caldarchaeaceae</taxon>
        <taxon>Candidatus Caldarchaeum</taxon>
    </lineage>
</organism>
<evidence type="ECO:0000256" key="6">
    <source>
        <dbReference type="ARBA" id="ARBA00022801"/>
    </source>
</evidence>
<feature type="binding site" evidence="11">
    <location>
        <position position="168"/>
    </location>
    <ligand>
        <name>Zn(2+)</name>
        <dbReference type="ChEBI" id="CHEBI:29105"/>
        <note>catalytic</note>
    </ligand>
</feature>
<dbReference type="Proteomes" id="UP000608579">
    <property type="component" value="Unassembled WGS sequence"/>
</dbReference>
<feature type="transmembrane region" description="Helical" evidence="11">
    <location>
        <begin position="32"/>
        <end position="55"/>
    </location>
</feature>
<evidence type="ECO:0000259" key="12">
    <source>
        <dbReference type="Pfam" id="PF01435"/>
    </source>
</evidence>
<evidence type="ECO:0000313" key="13">
    <source>
        <dbReference type="EMBL" id="HIQ29714.1"/>
    </source>
</evidence>
<dbReference type="Pfam" id="PF01435">
    <property type="entry name" value="Peptidase_M48"/>
    <property type="match status" value="1"/>
</dbReference>
<dbReference type="PANTHER" id="PTHR43221">
    <property type="entry name" value="PROTEASE HTPX"/>
    <property type="match status" value="1"/>
</dbReference>
<comment type="subcellular location">
    <subcellularLocation>
        <location evidence="11">Cell membrane</location>
        <topology evidence="11">Multi-pass membrane protein</topology>
    </subcellularLocation>
</comment>
<feature type="transmembrane region" description="Helical" evidence="11">
    <location>
        <begin position="61"/>
        <end position="80"/>
    </location>
</feature>
<dbReference type="InterPro" id="IPR001915">
    <property type="entry name" value="Peptidase_M48"/>
</dbReference>
<comment type="caution">
    <text evidence="13">The sequence shown here is derived from an EMBL/GenBank/DDBJ whole genome shotgun (WGS) entry which is preliminary data.</text>
</comment>
<accession>A0A833E9Z1</accession>
<dbReference type="AlphaFoldDB" id="A0A833E9Z1"/>
<gene>
    <name evidence="11 13" type="primary">htpX</name>
    <name evidence="13" type="ORF">EYH45_04020</name>
</gene>
<dbReference type="GO" id="GO:0005886">
    <property type="term" value="C:plasma membrane"/>
    <property type="evidence" value="ECO:0007669"/>
    <property type="project" value="UniProtKB-SubCell"/>
</dbReference>
<comment type="similarity">
    <text evidence="1 11">Belongs to the peptidase M48B family.</text>
</comment>
<feature type="transmembrane region" description="Helical" evidence="11">
    <location>
        <begin position="174"/>
        <end position="192"/>
    </location>
</feature>
<dbReference type="CDD" id="cd07338">
    <property type="entry name" value="M48B_HtpX_like"/>
    <property type="match status" value="1"/>
</dbReference>
<evidence type="ECO:0000256" key="8">
    <source>
        <dbReference type="ARBA" id="ARBA00022989"/>
    </source>
</evidence>
<dbReference type="GO" id="GO:0006508">
    <property type="term" value="P:proteolysis"/>
    <property type="evidence" value="ECO:0007669"/>
    <property type="project" value="UniProtKB-KW"/>
</dbReference>